<evidence type="ECO:0000256" key="1">
    <source>
        <dbReference type="ARBA" id="ARBA00022723"/>
    </source>
</evidence>
<evidence type="ECO:0000313" key="3">
    <source>
        <dbReference type="EMBL" id="ONK62523.1"/>
    </source>
</evidence>
<keyword evidence="1" id="KW-0479">Metal-binding</keyword>
<keyword evidence="4" id="KW-1185">Reference proteome</keyword>
<dbReference type="EMBL" id="CM007387">
    <property type="protein sequence ID" value="ONK62523.1"/>
    <property type="molecule type" value="Genomic_DNA"/>
</dbReference>
<dbReference type="Gramene" id="ONK62523">
    <property type="protein sequence ID" value="ONK62523"/>
    <property type="gene ID" value="A4U43_C07F4970"/>
</dbReference>
<dbReference type="GO" id="GO:0004222">
    <property type="term" value="F:metalloendopeptidase activity"/>
    <property type="evidence" value="ECO:0007669"/>
    <property type="project" value="TreeGrafter"/>
</dbReference>
<sequence length="193" mass="20936">MAVGKSATNVEIFKPRIDKHEYRRIVISNSLEALLISDPDTDKAAASMVVSVGYFSDPDGLEGELSFLIQVSVLRFKDLANFSSIHQPSDEPRTMSTPVAPELAASSLPSTRAAGCPPQTARRRIHLELQPRPPSPPASLTTLTTSTPRQPPSTPTQLRPSPSPQIGPWILAPPADQNRGLFCRSEASPFQPF</sequence>
<proteinExistence type="predicted"/>
<dbReference type="Gene3D" id="3.30.830.10">
    <property type="entry name" value="Metalloenzyme, LuxS/M16 peptidase-like"/>
    <property type="match status" value="1"/>
</dbReference>
<accession>A0A5P1E9U4</accession>
<dbReference type="SUPFAM" id="SSF63411">
    <property type="entry name" value="LuxS/MPP-like metallohydrolase"/>
    <property type="match status" value="1"/>
</dbReference>
<evidence type="ECO:0000313" key="4">
    <source>
        <dbReference type="Proteomes" id="UP000243459"/>
    </source>
</evidence>
<protein>
    <submittedName>
        <fullName evidence="3">Uncharacterized protein</fullName>
    </submittedName>
</protein>
<dbReference type="GO" id="GO:0005829">
    <property type="term" value="C:cytosol"/>
    <property type="evidence" value="ECO:0007669"/>
    <property type="project" value="TreeGrafter"/>
</dbReference>
<dbReference type="GO" id="GO:0005739">
    <property type="term" value="C:mitochondrion"/>
    <property type="evidence" value="ECO:0007669"/>
    <property type="project" value="TreeGrafter"/>
</dbReference>
<feature type="region of interest" description="Disordered" evidence="2">
    <location>
        <begin position="128"/>
        <end position="193"/>
    </location>
</feature>
<dbReference type="InterPro" id="IPR050626">
    <property type="entry name" value="Peptidase_M16"/>
</dbReference>
<reference evidence="4" key="1">
    <citation type="journal article" date="2017" name="Nat. Commun.">
        <title>The asparagus genome sheds light on the origin and evolution of a young Y chromosome.</title>
        <authorList>
            <person name="Harkess A."/>
            <person name="Zhou J."/>
            <person name="Xu C."/>
            <person name="Bowers J.E."/>
            <person name="Van der Hulst R."/>
            <person name="Ayyampalayam S."/>
            <person name="Mercati F."/>
            <person name="Riccardi P."/>
            <person name="McKain M.R."/>
            <person name="Kakrana A."/>
            <person name="Tang H."/>
            <person name="Ray J."/>
            <person name="Groenendijk J."/>
            <person name="Arikit S."/>
            <person name="Mathioni S.M."/>
            <person name="Nakano M."/>
            <person name="Shan H."/>
            <person name="Telgmann-Rauber A."/>
            <person name="Kanno A."/>
            <person name="Yue Z."/>
            <person name="Chen H."/>
            <person name="Li W."/>
            <person name="Chen Y."/>
            <person name="Xu X."/>
            <person name="Zhang Y."/>
            <person name="Luo S."/>
            <person name="Chen H."/>
            <person name="Gao J."/>
            <person name="Mao Z."/>
            <person name="Pires J.C."/>
            <person name="Luo M."/>
            <person name="Kudrna D."/>
            <person name="Wing R.A."/>
            <person name="Meyers B.C."/>
            <person name="Yi K."/>
            <person name="Kong H."/>
            <person name="Lavrijsen P."/>
            <person name="Sunseri F."/>
            <person name="Falavigna A."/>
            <person name="Ye Y."/>
            <person name="Leebens-Mack J.H."/>
            <person name="Chen G."/>
        </authorList>
    </citation>
    <scope>NUCLEOTIDE SEQUENCE [LARGE SCALE GENOMIC DNA]</scope>
    <source>
        <strain evidence="4">cv. DH0086</strain>
    </source>
</reference>
<dbReference type="AlphaFoldDB" id="A0A5P1E9U4"/>
<organism evidence="3 4">
    <name type="scientific">Asparagus officinalis</name>
    <name type="common">Garden asparagus</name>
    <dbReference type="NCBI Taxonomy" id="4686"/>
    <lineage>
        <taxon>Eukaryota</taxon>
        <taxon>Viridiplantae</taxon>
        <taxon>Streptophyta</taxon>
        <taxon>Embryophyta</taxon>
        <taxon>Tracheophyta</taxon>
        <taxon>Spermatophyta</taxon>
        <taxon>Magnoliopsida</taxon>
        <taxon>Liliopsida</taxon>
        <taxon>Asparagales</taxon>
        <taxon>Asparagaceae</taxon>
        <taxon>Asparagoideae</taxon>
        <taxon>Asparagus</taxon>
    </lineage>
</organism>
<dbReference type="GO" id="GO:0046872">
    <property type="term" value="F:metal ion binding"/>
    <property type="evidence" value="ECO:0007669"/>
    <property type="project" value="UniProtKB-KW"/>
</dbReference>
<dbReference type="PANTHER" id="PTHR43690:SF18">
    <property type="entry name" value="INSULIN-DEGRADING ENZYME-RELATED"/>
    <property type="match status" value="1"/>
</dbReference>
<name>A0A5P1E9U4_ASPOF</name>
<dbReference type="PANTHER" id="PTHR43690">
    <property type="entry name" value="NARDILYSIN"/>
    <property type="match status" value="1"/>
</dbReference>
<dbReference type="Proteomes" id="UP000243459">
    <property type="component" value="Chromosome 7"/>
</dbReference>
<dbReference type="GO" id="GO:0051603">
    <property type="term" value="P:proteolysis involved in protein catabolic process"/>
    <property type="evidence" value="ECO:0007669"/>
    <property type="project" value="TreeGrafter"/>
</dbReference>
<evidence type="ECO:0000256" key="2">
    <source>
        <dbReference type="SAM" id="MobiDB-lite"/>
    </source>
</evidence>
<dbReference type="InterPro" id="IPR011249">
    <property type="entry name" value="Metalloenz_LuxS/M16"/>
</dbReference>
<feature type="compositionally biased region" description="Low complexity" evidence="2">
    <location>
        <begin position="138"/>
        <end position="148"/>
    </location>
</feature>
<dbReference type="GO" id="GO:0043171">
    <property type="term" value="P:peptide catabolic process"/>
    <property type="evidence" value="ECO:0007669"/>
    <property type="project" value="TreeGrafter"/>
</dbReference>
<gene>
    <name evidence="3" type="ORF">A4U43_C07F4970</name>
</gene>